<dbReference type="EMBL" id="KI545873">
    <property type="protein sequence ID" value="EST06629.1"/>
    <property type="molecule type" value="Genomic_DNA"/>
</dbReference>
<comment type="catalytic activity">
    <reaction evidence="1 7">
        <text>Hydrolysis of terminal non-reducing N-acetyl-D-hexosamine residues in N-acetyl-beta-D-hexosaminides.</text>
        <dbReference type="EC" id="3.2.1.52"/>
    </reaction>
</comment>
<dbReference type="PRINTS" id="PR00738">
    <property type="entry name" value="GLHYDRLASE20"/>
</dbReference>
<dbReference type="Gene3D" id="3.20.20.80">
    <property type="entry name" value="Glycosidases"/>
    <property type="match status" value="1"/>
</dbReference>
<feature type="chain" id="PRO_5004735118" description="Beta-hexosaminidase" evidence="9">
    <location>
        <begin position="24"/>
        <end position="681"/>
    </location>
</feature>
<dbReference type="GO" id="GO:0016020">
    <property type="term" value="C:membrane"/>
    <property type="evidence" value="ECO:0007669"/>
    <property type="project" value="TreeGrafter"/>
</dbReference>
<dbReference type="SUPFAM" id="SSF51445">
    <property type="entry name" value="(Trans)glycosidases"/>
    <property type="match status" value="1"/>
</dbReference>
<comment type="similarity">
    <text evidence="2 7">Belongs to the glycosyl hydrolase 20 family.</text>
</comment>
<dbReference type="InterPro" id="IPR015883">
    <property type="entry name" value="Glyco_hydro_20_cat"/>
</dbReference>
<name>V5EWF8_KALBG</name>
<dbReference type="OrthoDB" id="428480at2759"/>
<dbReference type="GO" id="GO:0030203">
    <property type="term" value="P:glycosaminoglycan metabolic process"/>
    <property type="evidence" value="ECO:0007669"/>
    <property type="project" value="TreeGrafter"/>
</dbReference>
<feature type="domain" description="Glycoside hydrolase family 20 catalytic" evidence="10">
    <location>
        <begin position="270"/>
        <end position="632"/>
    </location>
</feature>
<dbReference type="EC" id="3.2.1.52" evidence="7"/>
<keyword evidence="3 9" id="KW-0732">Signal</keyword>
<dbReference type="Proteomes" id="UP000019377">
    <property type="component" value="Unassembled WGS sequence"/>
</dbReference>
<gene>
    <name evidence="12" type="ORF">PSEUBRA_SCAF3g04121</name>
</gene>
<evidence type="ECO:0000256" key="1">
    <source>
        <dbReference type="ARBA" id="ARBA00001231"/>
    </source>
</evidence>
<dbReference type="AlphaFoldDB" id="V5EWF8"/>
<evidence type="ECO:0000256" key="6">
    <source>
        <dbReference type="ARBA" id="ARBA00023295"/>
    </source>
</evidence>
<evidence type="ECO:0000256" key="2">
    <source>
        <dbReference type="ARBA" id="ARBA00006285"/>
    </source>
</evidence>
<proteinExistence type="inferred from homology"/>
<dbReference type="InterPro" id="IPR025705">
    <property type="entry name" value="Beta_hexosaminidase_sua/sub"/>
</dbReference>
<dbReference type="STRING" id="1365824.V5EWF8"/>
<dbReference type="eggNOG" id="KOG2499">
    <property type="taxonomic scope" value="Eukaryota"/>
</dbReference>
<dbReference type="GO" id="GO:0004563">
    <property type="term" value="F:beta-N-acetylhexosaminidase activity"/>
    <property type="evidence" value="ECO:0007669"/>
    <property type="project" value="UniProtKB-EC"/>
</dbReference>
<dbReference type="PIRSF" id="PIRSF001093">
    <property type="entry name" value="B-hxosamndse_ab_euk"/>
    <property type="match status" value="1"/>
</dbReference>
<keyword evidence="5" id="KW-0325">Glycoprotein</keyword>
<dbReference type="PANTHER" id="PTHR22600">
    <property type="entry name" value="BETA-HEXOSAMINIDASE"/>
    <property type="match status" value="1"/>
</dbReference>
<dbReference type="HOGENOM" id="CLU_007082_0_2_1"/>
<keyword evidence="4 7" id="KW-0378">Hydrolase</keyword>
<dbReference type="InterPro" id="IPR029019">
    <property type="entry name" value="HEX_eukaryotic_N"/>
</dbReference>
<dbReference type="Gene3D" id="3.30.379.10">
    <property type="entry name" value="Chitobiase/beta-hexosaminidase domain 2-like"/>
    <property type="match status" value="1"/>
</dbReference>
<organism evidence="12 13">
    <name type="scientific">Kalmanozyma brasiliensis (strain GHG001)</name>
    <name type="common">Yeast</name>
    <name type="synonym">Pseudozyma brasiliensis</name>
    <dbReference type="NCBI Taxonomy" id="1365824"/>
    <lineage>
        <taxon>Eukaryota</taxon>
        <taxon>Fungi</taxon>
        <taxon>Dikarya</taxon>
        <taxon>Basidiomycota</taxon>
        <taxon>Ustilaginomycotina</taxon>
        <taxon>Ustilaginomycetes</taxon>
        <taxon>Ustilaginales</taxon>
        <taxon>Ustilaginaceae</taxon>
        <taxon>Kalmanozyma</taxon>
    </lineage>
</organism>
<protein>
    <recommendedName>
        <fullName evidence="7">Beta-hexosaminidase</fullName>
        <ecNumber evidence="7">3.2.1.52</ecNumber>
    </recommendedName>
</protein>
<evidence type="ECO:0000256" key="8">
    <source>
        <dbReference type="PIRSR" id="PIRSR001093-1"/>
    </source>
</evidence>
<dbReference type="Pfam" id="PF00728">
    <property type="entry name" value="Glyco_hydro_20"/>
    <property type="match status" value="1"/>
</dbReference>
<dbReference type="GO" id="GO:0005975">
    <property type="term" value="P:carbohydrate metabolic process"/>
    <property type="evidence" value="ECO:0007669"/>
    <property type="project" value="InterPro"/>
</dbReference>
<dbReference type="InterPro" id="IPR029018">
    <property type="entry name" value="Hex-like_dom2"/>
</dbReference>
<dbReference type="GeneID" id="27420736"/>
<evidence type="ECO:0000256" key="9">
    <source>
        <dbReference type="SAM" id="SignalP"/>
    </source>
</evidence>
<evidence type="ECO:0000256" key="7">
    <source>
        <dbReference type="PIRNR" id="PIRNR001093"/>
    </source>
</evidence>
<dbReference type="RefSeq" id="XP_016291618.1">
    <property type="nucleotide sequence ID" value="XM_016438058.1"/>
</dbReference>
<keyword evidence="6 7" id="KW-0326">Glycosidase</keyword>
<evidence type="ECO:0000259" key="11">
    <source>
        <dbReference type="Pfam" id="PF14845"/>
    </source>
</evidence>
<evidence type="ECO:0000256" key="4">
    <source>
        <dbReference type="ARBA" id="ARBA00022801"/>
    </source>
</evidence>
<dbReference type="OMA" id="HATDTQS"/>
<dbReference type="SUPFAM" id="SSF55545">
    <property type="entry name" value="beta-N-acetylhexosaminidase-like domain"/>
    <property type="match status" value="1"/>
</dbReference>
<sequence>MWWARTTTLLVSACLLSALSAHAIWPQPALYGANKTQSFARVSSDLRFNLVDGTDKTRVPSDLTDAIVAATKLANSIDLWPLTPGRGEEDRAAVNAAPLISGVQIKVLELMPETTPNPCAKKQIAEAPLEARSLQAPFQGRLKAIHDVQLDDTTQNQATANTETAEVWSNACSIANRAIKEVDYKVSSKPLDLRTDKSAPADLGFLDAEMYRIDVPQDGSSIRLTSYTALGALRGLQTLLQLIYSLPPQGGKSQRFIRNVPNVITDRPAYPYRGLLLDTSRNWFDLPTIRKLIDTMQFVKLNQLHWHATDTHSWPLAFEGELSVLADKGSYGWTYVDGQLVRMVYTEADIKDIIDYAAARGINVIIETDMPAHMLEGVQAVGGGELMACPNRPDWQSVAAEPPSGQLRLVSNGTTLNTTDVGTFTVPGPIKTFVSTLLRKTASLSKSVYVSSGGDEPNFHCWNLSSEAAMEPYLAKFMAVVTNVTTAAGKKGVVWEEMAVKFPTVAKTLGKGSLVGIWNDPNNAGIAIENNPDVKVVLAPYTFFYLDCGGPVFLGNTTNNNWCPYVSWQKTYSFDPSVVIANATAVNPGLKGVRERFVGGESAVWSEQIDAQNLDVKVWPRAAAGAEVWWSGEVANGKKREPIEALERLLELRWRLVARGVRAEPLQPLWCALRVGECNLY</sequence>
<dbReference type="InterPro" id="IPR017853">
    <property type="entry name" value="GH"/>
</dbReference>
<dbReference type="FunFam" id="3.20.20.80:FF:000063">
    <property type="entry name" value="Beta-hexosaminidase"/>
    <property type="match status" value="1"/>
</dbReference>
<evidence type="ECO:0000256" key="5">
    <source>
        <dbReference type="ARBA" id="ARBA00023180"/>
    </source>
</evidence>
<feature type="active site" description="Proton donor" evidence="8">
    <location>
        <position position="456"/>
    </location>
</feature>
<feature type="signal peptide" evidence="9">
    <location>
        <begin position="1"/>
        <end position="23"/>
    </location>
</feature>
<feature type="domain" description="Beta-hexosaminidase eukaryotic type N-terminal" evidence="11">
    <location>
        <begin position="24"/>
        <end position="242"/>
    </location>
</feature>
<reference evidence="13" key="1">
    <citation type="journal article" date="2013" name="Genome Announc.">
        <title>Draft genome sequence of Pseudozyma brasiliensis sp. nov. strain GHG001, a high producer of endo-1,4-xylanase isolated from an insect pest of sugarcane.</title>
        <authorList>
            <person name="Oliveira J.V.D.C."/>
            <person name="dos Santos R.A.C."/>
            <person name="Borges T.A."/>
            <person name="Riano-Pachon D.M."/>
            <person name="Goldman G.H."/>
        </authorList>
    </citation>
    <scope>NUCLEOTIDE SEQUENCE [LARGE SCALE GENOMIC DNA]</scope>
    <source>
        <strain evidence="13">GHG001</strain>
    </source>
</reference>
<accession>V5EWF8</accession>
<dbReference type="Pfam" id="PF14845">
    <property type="entry name" value="Glycohydro_20b2"/>
    <property type="match status" value="1"/>
</dbReference>
<dbReference type="PANTHER" id="PTHR22600:SF26">
    <property type="entry name" value="BETA-N-ACETYLHEXOSAMINIDASE"/>
    <property type="match status" value="1"/>
</dbReference>
<evidence type="ECO:0000313" key="13">
    <source>
        <dbReference type="Proteomes" id="UP000019377"/>
    </source>
</evidence>
<keyword evidence="13" id="KW-1185">Reference proteome</keyword>
<evidence type="ECO:0000259" key="10">
    <source>
        <dbReference type="Pfam" id="PF00728"/>
    </source>
</evidence>
<evidence type="ECO:0000313" key="12">
    <source>
        <dbReference type="EMBL" id="EST06629.1"/>
    </source>
</evidence>
<evidence type="ECO:0000256" key="3">
    <source>
        <dbReference type="ARBA" id="ARBA00022729"/>
    </source>
</evidence>